<dbReference type="InterPro" id="IPR012337">
    <property type="entry name" value="RNaseH-like_sf"/>
</dbReference>
<evidence type="ECO:0000259" key="1">
    <source>
        <dbReference type="PROSITE" id="PS50994"/>
    </source>
</evidence>
<dbReference type="Proteomes" id="UP000233551">
    <property type="component" value="Unassembled WGS sequence"/>
</dbReference>
<dbReference type="PROSITE" id="PS50994">
    <property type="entry name" value="INTEGRASE"/>
    <property type="match status" value="1"/>
</dbReference>
<protein>
    <recommendedName>
        <fullName evidence="1">Integrase catalytic domain-containing protein</fullName>
    </recommendedName>
</protein>
<dbReference type="Gene3D" id="3.30.420.10">
    <property type="entry name" value="Ribonuclease H-like superfamily/Ribonuclease H"/>
    <property type="match status" value="1"/>
</dbReference>
<dbReference type="EMBL" id="PGOL01002333">
    <property type="protein sequence ID" value="PKI48774.1"/>
    <property type="molecule type" value="Genomic_DNA"/>
</dbReference>
<dbReference type="AlphaFoldDB" id="A0A2I0IXR3"/>
<name>A0A2I0IXR3_PUNGR</name>
<sequence length="116" mass="13714">MFRLQGVGLLASTAYHPQTDGQSEAVNKCLEYYLRCMTGDKPTMWAKWVSLAEWWYNTTYYSSTRRTPFEALFGFQPPLHIPYFPHDSTVATVDAYMINREYMIKTLKYHIRRVQD</sequence>
<organism evidence="2 3">
    <name type="scientific">Punica granatum</name>
    <name type="common">Pomegranate</name>
    <dbReference type="NCBI Taxonomy" id="22663"/>
    <lineage>
        <taxon>Eukaryota</taxon>
        <taxon>Viridiplantae</taxon>
        <taxon>Streptophyta</taxon>
        <taxon>Embryophyta</taxon>
        <taxon>Tracheophyta</taxon>
        <taxon>Spermatophyta</taxon>
        <taxon>Magnoliopsida</taxon>
        <taxon>eudicotyledons</taxon>
        <taxon>Gunneridae</taxon>
        <taxon>Pentapetalae</taxon>
        <taxon>rosids</taxon>
        <taxon>malvids</taxon>
        <taxon>Myrtales</taxon>
        <taxon>Lythraceae</taxon>
        <taxon>Punica</taxon>
    </lineage>
</organism>
<accession>A0A2I0IXR3</accession>
<keyword evidence="3" id="KW-1185">Reference proteome</keyword>
<dbReference type="PANTHER" id="PTHR45835">
    <property type="entry name" value="YALI0A06105P"/>
    <property type="match status" value="1"/>
</dbReference>
<dbReference type="PANTHER" id="PTHR45835:SF104">
    <property type="entry name" value="PROTEIN NYNRIN-LIKE"/>
    <property type="match status" value="1"/>
</dbReference>
<feature type="domain" description="Integrase catalytic" evidence="1">
    <location>
        <begin position="1"/>
        <end position="76"/>
    </location>
</feature>
<evidence type="ECO:0000313" key="3">
    <source>
        <dbReference type="Proteomes" id="UP000233551"/>
    </source>
</evidence>
<dbReference type="InterPro" id="IPR036397">
    <property type="entry name" value="RNaseH_sf"/>
</dbReference>
<dbReference type="GO" id="GO:0003676">
    <property type="term" value="F:nucleic acid binding"/>
    <property type="evidence" value="ECO:0007669"/>
    <property type="project" value="InterPro"/>
</dbReference>
<reference evidence="2 3" key="1">
    <citation type="submission" date="2017-11" db="EMBL/GenBank/DDBJ databases">
        <title>De-novo sequencing of pomegranate (Punica granatum L.) genome.</title>
        <authorList>
            <person name="Akparov Z."/>
            <person name="Amiraslanov A."/>
            <person name="Hajiyeva S."/>
            <person name="Abbasov M."/>
            <person name="Kaur K."/>
            <person name="Hamwieh A."/>
            <person name="Solovyev V."/>
            <person name="Salamov A."/>
            <person name="Braich B."/>
            <person name="Kosarev P."/>
            <person name="Mahmoud A."/>
            <person name="Hajiyev E."/>
            <person name="Babayeva S."/>
            <person name="Izzatullayeva V."/>
            <person name="Mammadov A."/>
            <person name="Mammadov A."/>
            <person name="Sharifova S."/>
            <person name="Ojaghi J."/>
            <person name="Eynullazada K."/>
            <person name="Bayramov B."/>
            <person name="Abdulazimova A."/>
            <person name="Shahmuradov I."/>
        </authorList>
    </citation>
    <scope>NUCLEOTIDE SEQUENCE [LARGE SCALE GENOMIC DNA]</scope>
    <source>
        <strain evidence="3">cv. AG2017</strain>
        <tissue evidence="2">Leaf</tissue>
    </source>
</reference>
<proteinExistence type="predicted"/>
<evidence type="ECO:0000313" key="2">
    <source>
        <dbReference type="EMBL" id="PKI48774.1"/>
    </source>
</evidence>
<comment type="caution">
    <text evidence="2">The sequence shown here is derived from an EMBL/GenBank/DDBJ whole genome shotgun (WGS) entry which is preliminary data.</text>
</comment>
<dbReference type="GO" id="GO:0015074">
    <property type="term" value="P:DNA integration"/>
    <property type="evidence" value="ECO:0007669"/>
    <property type="project" value="InterPro"/>
</dbReference>
<dbReference type="SUPFAM" id="SSF53098">
    <property type="entry name" value="Ribonuclease H-like"/>
    <property type="match status" value="1"/>
</dbReference>
<gene>
    <name evidence="2" type="ORF">CRG98_030816</name>
</gene>
<dbReference type="InterPro" id="IPR001584">
    <property type="entry name" value="Integrase_cat-core"/>
</dbReference>
<dbReference type="STRING" id="22663.A0A2I0IXR3"/>